<dbReference type="Proteomes" id="UP000219435">
    <property type="component" value="Unassembled WGS sequence"/>
</dbReference>
<keyword evidence="2 5" id="KW-1133">Transmembrane helix</keyword>
<evidence type="ECO:0000256" key="5">
    <source>
        <dbReference type="SAM" id="Phobius"/>
    </source>
</evidence>
<feature type="transmembrane region" description="Helical" evidence="5">
    <location>
        <begin position="202"/>
        <end position="219"/>
    </location>
</feature>
<proteinExistence type="predicted"/>
<dbReference type="RefSeq" id="WP_245853156.1">
    <property type="nucleotide sequence ID" value="NZ_OBQI01000007.1"/>
</dbReference>
<feature type="transmembrane region" description="Helical" evidence="5">
    <location>
        <begin position="83"/>
        <end position="104"/>
    </location>
</feature>
<feature type="transmembrane region" description="Helical" evidence="5">
    <location>
        <begin position="272"/>
        <end position="294"/>
    </location>
</feature>
<feature type="transmembrane region" description="Helical" evidence="5">
    <location>
        <begin position="124"/>
        <end position="147"/>
    </location>
</feature>
<feature type="compositionally biased region" description="Low complexity" evidence="4">
    <location>
        <begin position="400"/>
        <end position="416"/>
    </location>
</feature>
<feature type="compositionally biased region" description="Gly residues" evidence="4">
    <location>
        <begin position="417"/>
        <end position="441"/>
    </location>
</feature>
<evidence type="ECO:0000256" key="3">
    <source>
        <dbReference type="ARBA" id="ARBA00023136"/>
    </source>
</evidence>
<feature type="region of interest" description="Disordered" evidence="4">
    <location>
        <begin position="396"/>
        <end position="481"/>
    </location>
</feature>
<evidence type="ECO:0000256" key="4">
    <source>
        <dbReference type="SAM" id="MobiDB-lite"/>
    </source>
</evidence>
<evidence type="ECO:0000313" key="7">
    <source>
        <dbReference type="Proteomes" id="UP000219435"/>
    </source>
</evidence>
<dbReference type="AlphaFoldDB" id="A0A285VFZ9"/>
<dbReference type="InterPro" id="IPR007688">
    <property type="entry name" value="Conjugal_tfr_TrbL/VirB6"/>
</dbReference>
<feature type="transmembrane region" description="Helical" evidence="5">
    <location>
        <begin position="231"/>
        <end position="252"/>
    </location>
</feature>
<feature type="transmembrane region" description="Helical" evidence="5">
    <location>
        <begin position="43"/>
        <end position="62"/>
    </location>
</feature>
<feature type="compositionally biased region" description="Pro residues" evidence="4">
    <location>
        <begin position="443"/>
        <end position="453"/>
    </location>
</feature>
<reference evidence="7" key="1">
    <citation type="submission" date="2017-08" db="EMBL/GenBank/DDBJ databases">
        <authorList>
            <person name="Varghese N."/>
            <person name="Submissions S."/>
        </authorList>
    </citation>
    <scope>NUCLEOTIDE SEQUENCE [LARGE SCALE GENOMIC DNA]</scope>
    <source>
        <strain evidence="7">DSM 4725</strain>
    </source>
</reference>
<keyword evidence="1 5" id="KW-0812">Transmembrane</keyword>
<evidence type="ECO:0000256" key="1">
    <source>
        <dbReference type="ARBA" id="ARBA00022692"/>
    </source>
</evidence>
<name>A0A285VFZ9_9ACTN</name>
<dbReference type="Pfam" id="PF04610">
    <property type="entry name" value="TrbL"/>
    <property type="match status" value="1"/>
</dbReference>
<feature type="region of interest" description="Disordered" evidence="4">
    <location>
        <begin position="328"/>
        <end position="350"/>
    </location>
</feature>
<accession>A0A285VFZ9</accession>
<protein>
    <submittedName>
        <fullName evidence="6">TrbL/VirB6 plasmid conjugal transfer protein</fullName>
    </submittedName>
</protein>
<dbReference type="EMBL" id="OBQI01000007">
    <property type="protein sequence ID" value="SOC52887.1"/>
    <property type="molecule type" value="Genomic_DNA"/>
</dbReference>
<evidence type="ECO:0000313" key="6">
    <source>
        <dbReference type="EMBL" id="SOC52887.1"/>
    </source>
</evidence>
<keyword evidence="3 5" id="KW-0472">Membrane</keyword>
<dbReference type="GO" id="GO:0030255">
    <property type="term" value="P:protein secretion by the type IV secretion system"/>
    <property type="evidence" value="ECO:0007669"/>
    <property type="project" value="InterPro"/>
</dbReference>
<evidence type="ECO:0000256" key="2">
    <source>
        <dbReference type="ARBA" id="ARBA00022989"/>
    </source>
</evidence>
<organism evidence="6 7">
    <name type="scientific">Blastococcus aggregatus</name>
    <dbReference type="NCBI Taxonomy" id="38502"/>
    <lineage>
        <taxon>Bacteria</taxon>
        <taxon>Bacillati</taxon>
        <taxon>Actinomycetota</taxon>
        <taxon>Actinomycetes</taxon>
        <taxon>Geodermatophilales</taxon>
        <taxon>Geodermatophilaceae</taxon>
        <taxon>Blastococcus</taxon>
    </lineage>
</organism>
<sequence>MGSTLLAGDAAAVSTSVLAIDLNPISWLGDAASAAVADVWKAAMIALWSAGLWLLTLAFQVIDAFTTPDLTASGPMGAVLPTTLWIGASVAVIMMFVQLAVALIRRDGQSLGRVLLGMAQFGLVWVGYLGVAGALVTAAAGLSRGILQAMLDIDSLSAFDPSSSWPREVVDATVATVLGISSLLLLIPASFFYLVIMFVREAALIILAATAPISAGGLLSDSTKAWFWKSLRWFISCLLIAPVASLVLGIGVQLSAGVVAGNGDSTAQAAGTAIVGAVMIAIGAVCPLVLFRLLAFVDPGTASGAALRQSWTDAGGLSGVLSGGGGESVGSGAAARSGGDGRSGGEAAAEAQSSGRLAAMFGGVGAAVGAGTSLAHRAVAVGADVLGSAGVGHPAYGMPPSDAGSSRRAGGRSSSDTGGGPDGGSGDGGSAGGPEADGGGPSTQPPGPPPFDGGPPAGTPGTPRGGLAGWAQEGTAAGGSGGAAAAQKAATVAL</sequence>
<gene>
    <name evidence="6" type="ORF">SAMN05660748_4225</name>
</gene>
<feature type="transmembrane region" description="Helical" evidence="5">
    <location>
        <begin position="168"/>
        <end position="196"/>
    </location>
</feature>
<keyword evidence="7" id="KW-1185">Reference proteome</keyword>